<feature type="transmembrane region" description="Helical" evidence="7">
    <location>
        <begin position="281"/>
        <end position="304"/>
    </location>
</feature>
<dbReference type="Proteomes" id="UP001322512">
    <property type="component" value="Chromosome"/>
</dbReference>
<evidence type="ECO:0000256" key="6">
    <source>
        <dbReference type="ARBA" id="ARBA00023136"/>
    </source>
</evidence>
<protein>
    <submittedName>
        <fullName evidence="9">ABC-type transport system permease protein (Probable substrate glucose)</fullName>
    </submittedName>
    <submittedName>
        <fullName evidence="10">Sugar ABC transporter permease</fullName>
    </submittedName>
</protein>
<dbReference type="AlphaFoldDB" id="E1V4N9"/>
<dbReference type="EMBL" id="FN869568">
    <property type="protein sequence ID" value="CBV42977.1"/>
    <property type="molecule type" value="Genomic_DNA"/>
</dbReference>
<feature type="domain" description="ABC transmembrane type-1" evidence="8">
    <location>
        <begin position="89"/>
        <end position="304"/>
    </location>
</feature>
<dbReference type="InterPro" id="IPR035906">
    <property type="entry name" value="MetI-like_sf"/>
</dbReference>
<evidence type="ECO:0000256" key="4">
    <source>
        <dbReference type="ARBA" id="ARBA00022692"/>
    </source>
</evidence>
<dbReference type="Proteomes" id="UP000008707">
    <property type="component" value="Chromosome"/>
</dbReference>
<reference evidence="9" key="2">
    <citation type="submission" date="2010-05" db="EMBL/GenBank/DDBJ databases">
        <title>Revision and reannotation of the Halomonas elongata DSM 2581(T) genome.</title>
        <authorList>
            <person name="Pfeiffer F."/>
            <person name="Bagyan I."/>
            <person name="Alfaro-Espinoza G."/>
            <person name="Zamora-Lagos M.A."/>
            <person name="Habermann B."/>
            <person name="Oesterhelt D."/>
            <person name="Kunte H.J."/>
        </authorList>
    </citation>
    <scope>NUCLEOTIDE SEQUENCE</scope>
    <source>
        <strain evidence="9">Type strain: DSM 2581</strain>
    </source>
</reference>
<evidence type="ECO:0000313" key="10">
    <source>
        <dbReference type="EMBL" id="WPU45552.1"/>
    </source>
</evidence>
<dbReference type="GO" id="GO:0005886">
    <property type="term" value="C:plasma membrane"/>
    <property type="evidence" value="ECO:0007669"/>
    <property type="project" value="UniProtKB-SubCell"/>
</dbReference>
<keyword evidence="12" id="KW-1185">Reference proteome</keyword>
<feature type="transmembrane region" description="Helical" evidence="7">
    <location>
        <begin position="126"/>
        <end position="146"/>
    </location>
</feature>
<dbReference type="EMBL" id="CP139472">
    <property type="protein sequence ID" value="WPU45552.1"/>
    <property type="molecule type" value="Genomic_DNA"/>
</dbReference>
<evidence type="ECO:0000256" key="1">
    <source>
        <dbReference type="ARBA" id="ARBA00004651"/>
    </source>
</evidence>
<dbReference type="RefSeq" id="WP_013332849.1">
    <property type="nucleotide sequence ID" value="NC_014532.2"/>
</dbReference>
<dbReference type="Gene3D" id="1.10.3720.10">
    <property type="entry name" value="MetI-like"/>
    <property type="match status" value="1"/>
</dbReference>
<reference evidence="9" key="1">
    <citation type="journal article" date="2010" name="Environ. Microbiol.">
        <title>A blueprint of ectoine metabolism from the genome of the industrial producer Halomonas elongata DSM 2581(T).</title>
        <authorList>
            <person name="Schwibbert K."/>
            <person name="Marin-Sanguino A."/>
            <person name="Bagyan I."/>
            <person name="Heidrich G."/>
            <person name="Lentzen G."/>
            <person name="Seitz H."/>
            <person name="Rampp M."/>
            <person name="Schuster S.C."/>
            <person name="Klenk H.P."/>
            <person name="Pfeiffer F."/>
            <person name="Oesterhelt D."/>
            <person name="Kunte H.J."/>
        </authorList>
    </citation>
    <scope>NUCLEOTIDE SEQUENCE</scope>
    <source>
        <strain evidence="9">Type strain: DSM 2581</strain>
    </source>
</reference>
<evidence type="ECO:0000256" key="3">
    <source>
        <dbReference type="ARBA" id="ARBA00022475"/>
    </source>
</evidence>
<dbReference type="PROSITE" id="PS50928">
    <property type="entry name" value="ABC_TM1"/>
    <property type="match status" value="1"/>
</dbReference>
<name>E1V4N9_HALED</name>
<evidence type="ECO:0000313" key="12">
    <source>
        <dbReference type="Proteomes" id="UP001322512"/>
    </source>
</evidence>
<keyword evidence="6 7" id="KW-0472">Membrane</keyword>
<evidence type="ECO:0000259" key="8">
    <source>
        <dbReference type="PROSITE" id="PS50928"/>
    </source>
</evidence>
<organism evidence="9 11">
    <name type="scientific">Halomonas elongata (strain ATCC 33173 / DSM 2581 / NBRC 15536 / NCIMB 2198 / 1H9)</name>
    <dbReference type="NCBI Taxonomy" id="768066"/>
    <lineage>
        <taxon>Bacteria</taxon>
        <taxon>Pseudomonadati</taxon>
        <taxon>Pseudomonadota</taxon>
        <taxon>Gammaproteobacteria</taxon>
        <taxon>Oceanospirillales</taxon>
        <taxon>Halomonadaceae</taxon>
        <taxon>Halomonas</taxon>
    </lineage>
</organism>
<evidence type="ECO:0000256" key="2">
    <source>
        <dbReference type="ARBA" id="ARBA00022448"/>
    </source>
</evidence>
<dbReference type="PANTHER" id="PTHR30193">
    <property type="entry name" value="ABC TRANSPORTER PERMEASE PROTEIN"/>
    <property type="match status" value="1"/>
</dbReference>
<reference evidence="11" key="3">
    <citation type="journal article" date="2011" name="Environ. Microbiol.">
        <title>A blueprint of ectoine metabolism from the genome of the industrial producer Halomonas elongata DSM 2581(T).</title>
        <authorList>
            <person name="Schwibbert K."/>
            <person name="Marin-Sanguino A."/>
            <person name="Bagyan I."/>
            <person name="Heidrich G."/>
            <person name="Lentzen G."/>
            <person name="Seitz H."/>
            <person name="Rampp M."/>
            <person name="Schuster S.C."/>
            <person name="Klenk H.P."/>
            <person name="Pfeiffer F."/>
            <person name="Oesterhelt D."/>
            <person name="Kunte H.J."/>
        </authorList>
    </citation>
    <scope>NUCLEOTIDE SEQUENCE [LARGE SCALE GENOMIC DNA]</scope>
    <source>
        <strain evidence="11">ATCC 33173 / DSM 2581 / NBRC 15536 / NCIMB 2198 / 1H9</strain>
    </source>
</reference>
<feature type="transmembrane region" description="Helical" evidence="7">
    <location>
        <begin position="175"/>
        <end position="200"/>
    </location>
</feature>
<dbReference type="HOGENOM" id="CLU_016047_0_0_6"/>
<evidence type="ECO:0000256" key="7">
    <source>
        <dbReference type="RuleBase" id="RU363032"/>
    </source>
</evidence>
<gene>
    <name evidence="9" type="primary">gtsB</name>
    <name evidence="9" type="ordered locus">HELO_3093</name>
    <name evidence="10" type="ORF">SR933_09745</name>
</gene>
<dbReference type="PANTHER" id="PTHR30193:SF42">
    <property type="entry name" value="ABC TRANSPORTER PERMEASE PROTEIN"/>
    <property type="match status" value="1"/>
</dbReference>
<evidence type="ECO:0000313" key="9">
    <source>
        <dbReference type="EMBL" id="CBV42977.1"/>
    </source>
</evidence>
<dbReference type="CDD" id="cd06261">
    <property type="entry name" value="TM_PBP2"/>
    <property type="match status" value="1"/>
</dbReference>
<dbReference type="KEGG" id="hel:HELO_3093"/>
<proteinExistence type="inferred from homology"/>
<accession>E1V4N9</accession>
<dbReference type="eggNOG" id="COG1175">
    <property type="taxonomic scope" value="Bacteria"/>
</dbReference>
<comment type="subcellular location">
    <subcellularLocation>
        <location evidence="1 7">Cell membrane</location>
        <topology evidence="1 7">Multi-pass membrane protein</topology>
    </subcellularLocation>
</comment>
<dbReference type="GeneID" id="91010458"/>
<dbReference type="InterPro" id="IPR000515">
    <property type="entry name" value="MetI-like"/>
</dbReference>
<dbReference type="InterPro" id="IPR051393">
    <property type="entry name" value="ABC_transporter_permease"/>
</dbReference>
<dbReference type="GO" id="GO:0055085">
    <property type="term" value="P:transmembrane transport"/>
    <property type="evidence" value="ECO:0007669"/>
    <property type="project" value="InterPro"/>
</dbReference>
<evidence type="ECO:0000256" key="5">
    <source>
        <dbReference type="ARBA" id="ARBA00022989"/>
    </source>
</evidence>
<keyword evidence="5 7" id="KW-1133">Transmembrane helix</keyword>
<keyword evidence="4 7" id="KW-0812">Transmembrane</keyword>
<feature type="transmembrane region" description="Helical" evidence="7">
    <location>
        <begin position="221"/>
        <end position="246"/>
    </location>
</feature>
<keyword evidence="3" id="KW-1003">Cell membrane</keyword>
<dbReference type="STRING" id="768066.HELO_3093"/>
<dbReference type="OrthoDB" id="9805108at2"/>
<comment type="similarity">
    <text evidence="7">Belongs to the binding-protein-dependent transport system permease family.</text>
</comment>
<evidence type="ECO:0000313" key="11">
    <source>
        <dbReference type="Proteomes" id="UP000008707"/>
    </source>
</evidence>
<sequence>MKSVSTPGEAARPGGATISRPSVAGHLQAWLPKLVLAPSVVISLCFVYGFMLWTFVLSLTDSRMLPSYDFVGFAQYARLMNNERWWVAATNLGVFGVLFVALCLVLGAGLAILLDQRIRREGMLRTLYLYPMALSFIVTGVVWKWLLNPGLGIQAMVRGWGFESFTFDWLVDPDMAVYTLVIAAVWQASGFVMALFLAGLRGIDDSILKAAQLDGASLPRIYWRVVMPCLRPVVFSAVMILSHIAIKSFDLVVALTGGGPGYSSDLPATFMYAHAFTRAQIGMGSASAILMLGGVLAILVPYLYAELRSRRHG</sequence>
<dbReference type="SUPFAM" id="SSF161098">
    <property type="entry name" value="MetI-like"/>
    <property type="match status" value="1"/>
</dbReference>
<keyword evidence="2 7" id="KW-0813">Transport</keyword>
<feature type="transmembrane region" description="Helical" evidence="7">
    <location>
        <begin position="34"/>
        <end position="56"/>
    </location>
</feature>
<reference evidence="10 12" key="4">
    <citation type="submission" date="2023-11" db="EMBL/GenBank/DDBJ databases">
        <title>MicrobeMod: A computational toolkit for identifying prokaryotic methylation and restriction-modification with nanopore sequencing.</title>
        <authorList>
            <person name="Crits-Christoph A."/>
            <person name="Kang S.C."/>
            <person name="Lee H."/>
            <person name="Ostrov N."/>
        </authorList>
    </citation>
    <scope>NUCLEOTIDE SEQUENCE [LARGE SCALE GENOMIC DNA]</scope>
    <source>
        <strain evidence="10 12">ATCC 33173</strain>
    </source>
</reference>
<feature type="transmembrane region" description="Helical" evidence="7">
    <location>
        <begin position="85"/>
        <end position="114"/>
    </location>
</feature>
<dbReference type="Pfam" id="PF00528">
    <property type="entry name" value="BPD_transp_1"/>
    <property type="match status" value="1"/>
</dbReference>